<dbReference type="InterPro" id="IPR010129">
    <property type="entry name" value="T1SS_HlyD"/>
</dbReference>
<evidence type="ECO:0000313" key="12">
    <source>
        <dbReference type="EMBL" id="OIQ95899.1"/>
    </source>
</evidence>
<keyword evidence="3" id="KW-0813">Transport</keyword>
<comment type="similarity">
    <text evidence="2">Belongs to the membrane fusion protein (MFP) (TC 8.A.1) family.</text>
</comment>
<dbReference type="AlphaFoldDB" id="A0A1J5S2A6"/>
<evidence type="ECO:0000256" key="1">
    <source>
        <dbReference type="ARBA" id="ARBA00004377"/>
    </source>
</evidence>
<gene>
    <name evidence="12" type="primary">prsE_1</name>
    <name evidence="12" type="ORF">GALL_221450</name>
</gene>
<dbReference type="PRINTS" id="PR01490">
    <property type="entry name" value="RTXTOXIND"/>
</dbReference>
<organism evidence="12">
    <name type="scientific">mine drainage metagenome</name>
    <dbReference type="NCBI Taxonomy" id="410659"/>
    <lineage>
        <taxon>unclassified sequences</taxon>
        <taxon>metagenomes</taxon>
        <taxon>ecological metagenomes</taxon>
    </lineage>
</organism>
<dbReference type="PANTHER" id="PTHR30386">
    <property type="entry name" value="MEMBRANE FUSION SUBUNIT OF EMRAB-TOLC MULTIDRUG EFFLUX PUMP"/>
    <property type="match status" value="1"/>
</dbReference>
<feature type="coiled-coil region" evidence="9">
    <location>
        <begin position="236"/>
        <end position="263"/>
    </location>
</feature>
<comment type="subcellular location">
    <subcellularLocation>
        <location evidence="1">Cell inner membrane</location>
        <topology evidence="1">Single-pass membrane protein</topology>
    </subcellularLocation>
</comment>
<feature type="domain" description="AprE-like long alpha-helical hairpin" evidence="10">
    <location>
        <begin position="111"/>
        <end position="292"/>
    </location>
</feature>
<dbReference type="GO" id="GO:0005886">
    <property type="term" value="C:plasma membrane"/>
    <property type="evidence" value="ECO:0007669"/>
    <property type="project" value="UniProtKB-SubCell"/>
</dbReference>
<dbReference type="NCBIfam" id="TIGR01843">
    <property type="entry name" value="type_I_hlyD"/>
    <property type="match status" value="1"/>
</dbReference>
<accession>A0A1J5S2A6</accession>
<keyword evidence="5" id="KW-0997">Cell inner membrane</keyword>
<evidence type="ECO:0000256" key="5">
    <source>
        <dbReference type="ARBA" id="ARBA00022519"/>
    </source>
</evidence>
<evidence type="ECO:0000256" key="3">
    <source>
        <dbReference type="ARBA" id="ARBA00022448"/>
    </source>
</evidence>
<dbReference type="Gene3D" id="2.40.50.100">
    <property type="match status" value="1"/>
</dbReference>
<keyword evidence="4" id="KW-1003">Cell membrane</keyword>
<evidence type="ECO:0000256" key="8">
    <source>
        <dbReference type="ARBA" id="ARBA00023136"/>
    </source>
</evidence>
<evidence type="ECO:0000256" key="6">
    <source>
        <dbReference type="ARBA" id="ARBA00022692"/>
    </source>
</evidence>
<dbReference type="InterPro" id="IPR050739">
    <property type="entry name" value="MFP"/>
</dbReference>
<evidence type="ECO:0000259" key="10">
    <source>
        <dbReference type="Pfam" id="PF25994"/>
    </source>
</evidence>
<keyword evidence="8" id="KW-0472">Membrane</keyword>
<evidence type="ECO:0000256" key="9">
    <source>
        <dbReference type="SAM" id="Coils"/>
    </source>
</evidence>
<evidence type="ECO:0000259" key="11">
    <source>
        <dbReference type="Pfam" id="PF26002"/>
    </source>
</evidence>
<dbReference type="SUPFAM" id="SSF111369">
    <property type="entry name" value="HlyD-like secretion proteins"/>
    <property type="match status" value="1"/>
</dbReference>
<protein>
    <submittedName>
        <fullName evidence="12">Type I secretion system membrane fusion protein PrsE</fullName>
    </submittedName>
</protein>
<dbReference type="InterPro" id="IPR058781">
    <property type="entry name" value="HH_AprE-like"/>
</dbReference>
<keyword evidence="9" id="KW-0175">Coiled coil</keyword>
<sequence length="444" mass="49063">MSAKHLLSGAWLAHQFDRYLADPIVFEEGGVRPLVRASILTVVAIVLAMAVWASLTEVKEVASTNGAVVPSSNVRQIQHVEGGQIAQVLVREGQLVEKGAVLVRFDPVQIQTELAQVKAREAGLELRAERLRAFAAGRVPDFPADDRSSPQEKDQEAIFLSQEKNRTDAIQVLTKQQAERQSEVDLYRQQIASLEPQIDLAQKEEGIRDEGFRMGLNSKLVLIQAQRETARLDGEKVRLIGQLKTAQDALAEAQNHLTEQRSKLAQDALTEMGTVSTELAQVREATAKQEDRLAHVNVMAPVRGLVQELKVTGPGSVVPPGGEIMKLVPVDDELKVETRIQPRDIGHVAVGQKVMVKVSSYDFSRFGGVQGVLEQVSPTTFLDEEKKPYYRGVVKLAHPYVGTEKDRILPGMVVQADIETGQKTVLQYMLKPVVLAFQQAFHER</sequence>
<dbReference type="Gene3D" id="1.10.287.470">
    <property type="entry name" value="Helix hairpin bin"/>
    <property type="match status" value="1"/>
</dbReference>
<name>A0A1J5S2A6_9ZZZZ</name>
<dbReference type="PANTHER" id="PTHR30386:SF26">
    <property type="entry name" value="TRANSPORT PROTEIN COMB"/>
    <property type="match status" value="1"/>
</dbReference>
<evidence type="ECO:0000256" key="4">
    <source>
        <dbReference type="ARBA" id="ARBA00022475"/>
    </source>
</evidence>
<dbReference type="InterPro" id="IPR058982">
    <property type="entry name" value="Beta-barrel_AprE"/>
</dbReference>
<dbReference type="EMBL" id="MLJW01000158">
    <property type="protein sequence ID" value="OIQ95899.1"/>
    <property type="molecule type" value="Genomic_DNA"/>
</dbReference>
<dbReference type="Pfam" id="PF26002">
    <property type="entry name" value="Beta-barrel_AprE"/>
    <property type="match status" value="1"/>
</dbReference>
<comment type="caution">
    <text evidence="12">The sequence shown here is derived from an EMBL/GenBank/DDBJ whole genome shotgun (WGS) entry which is preliminary data.</text>
</comment>
<reference evidence="12" key="1">
    <citation type="submission" date="2016-10" db="EMBL/GenBank/DDBJ databases">
        <title>Sequence of Gallionella enrichment culture.</title>
        <authorList>
            <person name="Poehlein A."/>
            <person name="Muehling M."/>
            <person name="Daniel R."/>
        </authorList>
    </citation>
    <scope>NUCLEOTIDE SEQUENCE</scope>
</reference>
<evidence type="ECO:0000256" key="7">
    <source>
        <dbReference type="ARBA" id="ARBA00022989"/>
    </source>
</evidence>
<keyword evidence="6" id="KW-0812">Transmembrane</keyword>
<dbReference type="Pfam" id="PF25994">
    <property type="entry name" value="HH_AprE"/>
    <property type="match status" value="1"/>
</dbReference>
<evidence type="ECO:0000256" key="2">
    <source>
        <dbReference type="ARBA" id="ARBA00009477"/>
    </source>
</evidence>
<keyword evidence="7" id="KW-1133">Transmembrane helix</keyword>
<feature type="domain" description="AprE-like beta-barrel" evidence="11">
    <location>
        <begin position="335"/>
        <end position="421"/>
    </location>
</feature>
<dbReference type="Gene3D" id="2.40.30.170">
    <property type="match status" value="1"/>
</dbReference>
<proteinExistence type="inferred from homology"/>
<dbReference type="GO" id="GO:0015031">
    <property type="term" value="P:protein transport"/>
    <property type="evidence" value="ECO:0007669"/>
    <property type="project" value="InterPro"/>
</dbReference>